<proteinExistence type="predicted"/>
<name>A0ABT0ZXX9_9PSEU</name>
<evidence type="ECO:0000313" key="4">
    <source>
        <dbReference type="Proteomes" id="UP001165283"/>
    </source>
</evidence>
<evidence type="ECO:0000256" key="1">
    <source>
        <dbReference type="SAM" id="MobiDB-lite"/>
    </source>
</evidence>
<evidence type="ECO:0000313" key="3">
    <source>
        <dbReference type="EMBL" id="MCO1655576.1"/>
    </source>
</evidence>
<feature type="transmembrane region" description="Helical" evidence="2">
    <location>
        <begin position="157"/>
        <end position="178"/>
    </location>
</feature>
<organism evidence="3 4">
    <name type="scientific">Pseudonocardia humida</name>
    <dbReference type="NCBI Taxonomy" id="2800819"/>
    <lineage>
        <taxon>Bacteria</taxon>
        <taxon>Bacillati</taxon>
        <taxon>Actinomycetota</taxon>
        <taxon>Actinomycetes</taxon>
        <taxon>Pseudonocardiales</taxon>
        <taxon>Pseudonocardiaceae</taxon>
        <taxon>Pseudonocardia</taxon>
    </lineage>
</organism>
<dbReference type="RefSeq" id="WP_252437459.1">
    <property type="nucleotide sequence ID" value="NZ_JAGSOV010000023.1"/>
</dbReference>
<keyword evidence="2" id="KW-1133">Transmembrane helix</keyword>
<keyword evidence="4" id="KW-1185">Reference proteome</keyword>
<dbReference type="InterPro" id="IPR009339">
    <property type="entry name" value="DUF998"/>
</dbReference>
<feature type="transmembrane region" description="Helical" evidence="2">
    <location>
        <begin position="190"/>
        <end position="212"/>
    </location>
</feature>
<feature type="transmembrane region" description="Helical" evidence="2">
    <location>
        <begin position="84"/>
        <end position="105"/>
    </location>
</feature>
<keyword evidence="2" id="KW-0812">Transmembrane</keyword>
<dbReference type="EMBL" id="JAGSOV010000023">
    <property type="protein sequence ID" value="MCO1655576.1"/>
    <property type="molecule type" value="Genomic_DNA"/>
</dbReference>
<gene>
    <name evidence="3" type="ORF">KDL28_10985</name>
</gene>
<feature type="compositionally biased region" description="Basic and acidic residues" evidence="1">
    <location>
        <begin position="1"/>
        <end position="14"/>
    </location>
</feature>
<reference evidence="3" key="1">
    <citation type="submission" date="2021-04" db="EMBL/GenBank/DDBJ databases">
        <title>Pseudonocardia sp. nov., isolated from sandy soil of mangrove forest.</title>
        <authorList>
            <person name="Zan Z."/>
            <person name="Huang R."/>
            <person name="Liu W."/>
        </authorList>
    </citation>
    <scope>NUCLEOTIDE SEQUENCE</scope>
    <source>
        <strain evidence="3">S2-4</strain>
    </source>
</reference>
<protein>
    <submittedName>
        <fullName evidence="3">DUF998 domain-containing protein</fullName>
    </submittedName>
</protein>
<keyword evidence="2" id="KW-0472">Membrane</keyword>
<sequence length="249" mass="25662">MNAPDDGGRNRETDTVNTPTIPTRAGTTSSPEELTADRVTKSLLGYGVIAGPIYVVASLTQALLREGFDLSRHAWSQLALGDAGWVQVTNFVVTGLMLIAAAVGLRRALRTGPAATWSPRLLAAFGLSMIAAGAFPVDPAGGFPVGAEQATTISATAAVHMLAGAVGFSCLAVALVLLARRLSGEGFGRLAATCRTVGPLFLLAFVAMASGLLGPAGIPTFVVAVLAVFAVLSVAFVHRYRQMPNTDGR</sequence>
<feature type="transmembrane region" description="Helical" evidence="2">
    <location>
        <begin position="117"/>
        <end position="137"/>
    </location>
</feature>
<comment type="caution">
    <text evidence="3">The sequence shown here is derived from an EMBL/GenBank/DDBJ whole genome shotgun (WGS) entry which is preliminary data.</text>
</comment>
<feature type="compositionally biased region" description="Polar residues" evidence="1">
    <location>
        <begin position="15"/>
        <end position="32"/>
    </location>
</feature>
<accession>A0ABT0ZXX9</accession>
<dbReference type="Proteomes" id="UP001165283">
    <property type="component" value="Unassembled WGS sequence"/>
</dbReference>
<feature type="transmembrane region" description="Helical" evidence="2">
    <location>
        <begin position="218"/>
        <end position="237"/>
    </location>
</feature>
<feature type="transmembrane region" description="Helical" evidence="2">
    <location>
        <begin position="43"/>
        <end position="64"/>
    </location>
</feature>
<feature type="region of interest" description="Disordered" evidence="1">
    <location>
        <begin position="1"/>
        <end position="32"/>
    </location>
</feature>
<evidence type="ECO:0000256" key="2">
    <source>
        <dbReference type="SAM" id="Phobius"/>
    </source>
</evidence>
<dbReference type="Pfam" id="PF06197">
    <property type="entry name" value="DUF998"/>
    <property type="match status" value="1"/>
</dbReference>